<evidence type="ECO:0000256" key="1">
    <source>
        <dbReference type="ARBA" id="ARBA00004651"/>
    </source>
</evidence>
<keyword evidence="3 7" id="KW-0812">Transmembrane</keyword>
<evidence type="ECO:0000256" key="5">
    <source>
        <dbReference type="ARBA" id="ARBA00023136"/>
    </source>
</evidence>
<dbReference type="EMBL" id="JACHXO010000001">
    <property type="protein sequence ID" value="MBB3192985.1"/>
    <property type="molecule type" value="Genomic_DNA"/>
</dbReference>
<evidence type="ECO:0000313" key="9">
    <source>
        <dbReference type="Proteomes" id="UP000574369"/>
    </source>
</evidence>
<evidence type="ECO:0000256" key="2">
    <source>
        <dbReference type="ARBA" id="ARBA00022475"/>
    </source>
</evidence>
<dbReference type="PANTHER" id="PTHR30086:SF20">
    <property type="entry name" value="ARGININE EXPORTER PROTEIN ARGO-RELATED"/>
    <property type="match status" value="1"/>
</dbReference>
<dbReference type="InterPro" id="IPR001123">
    <property type="entry name" value="LeuE-type"/>
</dbReference>
<dbReference type="RefSeq" id="WP_088449365.1">
    <property type="nucleotide sequence ID" value="NZ_JACHXO010000001.1"/>
</dbReference>
<protein>
    <submittedName>
        <fullName evidence="8">Threonine/homoserine/homoserine lactone efflux protein</fullName>
    </submittedName>
</protein>
<feature type="transmembrane region" description="Helical" evidence="7">
    <location>
        <begin position="40"/>
        <end position="65"/>
    </location>
</feature>
<dbReference type="Pfam" id="PF01810">
    <property type="entry name" value="LysE"/>
    <property type="match status" value="1"/>
</dbReference>
<evidence type="ECO:0000256" key="4">
    <source>
        <dbReference type="ARBA" id="ARBA00022989"/>
    </source>
</evidence>
<feature type="transmembrane region" description="Helical" evidence="7">
    <location>
        <begin position="216"/>
        <end position="234"/>
    </location>
</feature>
<feature type="transmembrane region" description="Helical" evidence="7">
    <location>
        <begin position="6"/>
        <end position="28"/>
    </location>
</feature>
<comment type="subcellular location">
    <subcellularLocation>
        <location evidence="1">Cell membrane</location>
        <topology evidence="1">Multi-pass membrane protein</topology>
    </subcellularLocation>
</comment>
<keyword evidence="9" id="KW-1185">Reference proteome</keyword>
<proteinExistence type="predicted"/>
<feature type="transmembrane region" description="Helical" evidence="7">
    <location>
        <begin position="71"/>
        <end position="91"/>
    </location>
</feature>
<organism evidence="8 9">
    <name type="scientific">Roseateles terrae</name>
    <dbReference type="NCBI Taxonomy" id="431060"/>
    <lineage>
        <taxon>Bacteria</taxon>
        <taxon>Pseudomonadati</taxon>
        <taxon>Pseudomonadota</taxon>
        <taxon>Betaproteobacteria</taxon>
        <taxon>Burkholderiales</taxon>
        <taxon>Sphaerotilaceae</taxon>
        <taxon>Roseateles</taxon>
    </lineage>
</organism>
<evidence type="ECO:0000256" key="6">
    <source>
        <dbReference type="SAM" id="MobiDB-lite"/>
    </source>
</evidence>
<reference evidence="8 9" key="1">
    <citation type="submission" date="2020-08" db="EMBL/GenBank/DDBJ databases">
        <title>Genomic Encyclopedia of Type Strains, Phase III (KMG-III): the genomes of soil and plant-associated and newly described type strains.</title>
        <authorList>
            <person name="Whitman W."/>
        </authorList>
    </citation>
    <scope>NUCLEOTIDE SEQUENCE [LARGE SCALE GENOMIC DNA]</scope>
    <source>
        <strain evidence="8 9">CECT 7247</strain>
    </source>
</reference>
<gene>
    <name evidence="8" type="ORF">FHS28_000350</name>
</gene>
<evidence type="ECO:0000256" key="3">
    <source>
        <dbReference type="ARBA" id="ARBA00022692"/>
    </source>
</evidence>
<name>A0ABR6GLQ2_9BURK</name>
<dbReference type="PANTHER" id="PTHR30086">
    <property type="entry name" value="ARGININE EXPORTER PROTEIN ARGO"/>
    <property type="match status" value="1"/>
</dbReference>
<comment type="caution">
    <text evidence="8">The sequence shown here is derived from an EMBL/GenBank/DDBJ whole genome shotgun (WGS) entry which is preliminary data.</text>
</comment>
<feature type="region of interest" description="Disordered" evidence="6">
    <location>
        <begin position="111"/>
        <end position="131"/>
    </location>
</feature>
<feature type="transmembrane region" description="Helical" evidence="7">
    <location>
        <begin position="173"/>
        <end position="195"/>
    </location>
</feature>
<accession>A0ABR6GLQ2</accession>
<sequence>MNAAELGVYFALVLGVVLLPGVDMAFVLGWSLARGWRGGAAALAGVVAGALCHLTMGALGLALLIKAVPGAFTTMMLVGAAYLAWLGWGLMRAQPQASQASQAPLEVHPLPSDSAEAASGAPHGAIPARQDAGGRSSAAVFGGAVLTNLMNPKAYLFSLAVLPQFLHPERGSWGWQLGAIGAVTALTQIGVYGGLAVMATAGHQRLRGMSAGQQRLLMRMVGLLLWAMAAYTIYSGWQVEGGGRVKGAPAAPSVPTTPTTPVPAPLAITRAA</sequence>
<keyword evidence="5 7" id="KW-0472">Membrane</keyword>
<dbReference type="Proteomes" id="UP000574369">
    <property type="component" value="Unassembled WGS sequence"/>
</dbReference>
<keyword evidence="4 7" id="KW-1133">Transmembrane helix</keyword>
<keyword evidence="2" id="KW-1003">Cell membrane</keyword>
<evidence type="ECO:0000256" key="7">
    <source>
        <dbReference type="SAM" id="Phobius"/>
    </source>
</evidence>
<evidence type="ECO:0000313" key="8">
    <source>
        <dbReference type="EMBL" id="MBB3192985.1"/>
    </source>
</evidence>